<dbReference type="PANTHER" id="PTHR15592">
    <property type="entry name" value="MATRIN 3/NUCLEAR PROTEIN 220-RELATED"/>
    <property type="match status" value="1"/>
</dbReference>
<feature type="region of interest" description="Disordered" evidence="4">
    <location>
        <begin position="260"/>
        <end position="284"/>
    </location>
</feature>
<gene>
    <name evidence="6" type="ORF">SSLN_LOCUS16647</name>
</gene>
<reference evidence="8" key="1">
    <citation type="submission" date="2016-06" db="UniProtKB">
        <authorList>
            <consortium name="WormBaseParasite"/>
        </authorList>
    </citation>
    <scope>IDENTIFICATION</scope>
</reference>
<dbReference type="InterPro" id="IPR055204">
    <property type="entry name" value="HNRNPL_RRM"/>
</dbReference>
<feature type="region of interest" description="Disordered" evidence="4">
    <location>
        <begin position="770"/>
        <end position="837"/>
    </location>
</feature>
<dbReference type="CDD" id="cd12424">
    <property type="entry name" value="RRM3_hnRNPL_like"/>
    <property type="match status" value="1"/>
</dbReference>
<dbReference type="EMBL" id="UYSU01041346">
    <property type="protein sequence ID" value="VDM03033.1"/>
    <property type="molecule type" value="Genomic_DNA"/>
</dbReference>
<dbReference type="InterPro" id="IPR012677">
    <property type="entry name" value="Nucleotide-bd_a/b_plait_sf"/>
</dbReference>
<evidence type="ECO:0000256" key="2">
    <source>
        <dbReference type="ARBA" id="ARBA00022884"/>
    </source>
</evidence>
<dbReference type="Pfam" id="PF13893">
    <property type="entry name" value="RRM_5"/>
    <property type="match status" value="1"/>
</dbReference>
<dbReference type="Pfam" id="PF22976">
    <property type="entry name" value="RRM_10"/>
    <property type="match status" value="1"/>
</dbReference>
<keyword evidence="1" id="KW-0677">Repeat</keyword>
<reference evidence="6 7" key="2">
    <citation type="submission" date="2018-11" db="EMBL/GenBank/DDBJ databases">
        <authorList>
            <consortium name="Pathogen Informatics"/>
        </authorList>
    </citation>
    <scope>NUCLEOTIDE SEQUENCE [LARGE SCALE GENOMIC DNA]</scope>
    <source>
        <strain evidence="6 7">NST_G2</strain>
    </source>
</reference>
<evidence type="ECO:0000259" key="5">
    <source>
        <dbReference type="PROSITE" id="PS50102"/>
    </source>
</evidence>
<dbReference type="Pfam" id="PF11835">
    <property type="entry name" value="RRM_8"/>
    <property type="match status" value="1"/>
</dbReference>
<keyword evidence="7" id="KW-1185">Reference proteome</keyword>
<evidence type="ECO:0000256" key="3">
    <source>
        <dbReference type="PROSITE-ProRule" id="PRU00176"/>
    </source>
</evidence>
<keyword evidence="2 3" id="KW-0694">RNA-binding</keyword>
<dbReference type="Gene3D" id="3.30.70.330">
    <property type="match status" value="4"/>
</dbReference>
<name>A0A183TJJ8_SCHSO</name>
<accession>A0A183TJJ8</accession>
<dbReference type="OrthoDB" id="302770at2759"/>
<feature type="region of interest" description="Disordered" evidence="4">
    <location>
        <begin position="702"/>
        <end position="743"/>
    </location>
</feature>
<dbReference type="AlphaFoldDB" id="A0A183TJJ8"/>
<dbReference type="Pfam" id="PF00076">
    <property type="entry name" value="RRM_1"/>
    <property type="match status" value="1"/>
</dbReference>
<feature type="domain" description="RRM" evidence="5">
    <location>
        <begin position="437"/>
        <end position="510"/>
    </location>
</feature>
<dbReference type="PROSITE" id="PS50102">
    <property type="entry name" value="RRM"/>
    <property type="match status" value="3"/>
</dbReference>
<dbReference type="WBParaSite" id="SSLN_0001728101-mRNA-1">
    <property type="protein sequence ID" value="SSLN_0001728101-mRNA-1"/>
    <property type="gene ID" value="SSLN_0001728101"/>
</dbReference>
<dbReference type="InterPro" id="IPR000504">
    <property type="entry name" value="RRM_dom"/>
</dbReference>
<evidence type="ECO:0000313" key="8">
    <source>
        <dbReference type="WBParaSite" id="SSLN_0001728101-mRNA-1"/>
    </source>
</evidence>
<organism evidence="8">
    <name type="scientific">Schistocephalus solidus</name>
    <name type="common">Tapeworm</name>
    <dbReference type="NCBI Taxonomy" id="70667"/>
    <lineage>
        <taxon>Eukaryota</taxon>
        <taxon>Metazoa</taxon>
        <taxon>Spiralia</taxon>
        <taxon>Lophotrochozoa</taxon>
        <taxon>Platyhelminthes</taxon>
        <taxon>Cestoda</taxon>
        <taxon>Eucestoda</taxon>
        <taxon>Diphyllobothriidea</taxon>
        <taxon>Diphyllobothriidae</taxon>
        <taxon>Schistocephalus</taxon>
    </lineage>
</organism>
<dbReference type="Proteomes" id="UP000275846">
    <property type="component" value="Unassembled WGS sequence"/>
</dbReference>
<protein>
    <submittedName>
        <fullName evidence="8">RRM domain-containing protein</fullName>
    </submittedName>
</protein>
<feature type="domain" description="RRM" evidence="5">
    <location>
        <begin position="47"/>
        <end position="121"/>
    </location>
</feature>
<evidence type="ECO:0000313" key="6">
    <source>
        <dbReference type="EMBL" id="VDM03033.1"/>
    </source>
</evidence>
<dbReference type="GO" id="GO:0003723">
    <property type="term" value="F:RNA binding"/>
    <property type="evidence" value="ECO:0007669"/>
    <property type="project" value="UniProtKB-UniRule"/>
</dbReference>
<proteinExistence type="predicted"/>
<evidence type="ECO:0000256" key="4">
    <source>
        <dbReference type="SAM" id="MobiDB-lite"/>
    </source>
</evidence>
<feature type="compositionally biased region" description="Basic and acidic residues" evidence="4">
    <location>
        <begin position="774"/>
        <end position="790"/>
    </location>
</feature>
<sequence length="837" mass="89694">MSHPTKRVRYDSAAVATAQYYNTTGTVPSSFQLSADLSYLITTQPNCTIAAFELPPQSTEKDLRDLFSTYGPVKNLQIVCNGRAALIEFNEISPPTRLVHWAKISPFCVGVTPVRLEFSSQTITAPINSGKQATAQNATSTTDSTPSNVLHLDITNAEYPITVDVLKAICSPHGQLHKIMIGKKNADKSLEAFVEFATVEEAKKAQENLDGADIYSGCCSLTVTFSKLKVNVTKNDTESWDFSDSTPSKEGLLSSASGQRTLLGSNANGGGNAHPPESSATVTQISAPAQISAPPTVSNPPVAYPPQSYYGYSAQQPVPTPYMPAGYYCSTPMMPGQPMPGFASPAGPYGMPMHSPYYQHPAAGYPGYPQGYMSGGQIPTQHSTARSAPQILPTPPPVHHVTPAGIGIGHSTSNLNSTSVAAARNTDMSIFHAEEGAVLMACNLPEGVNCDHLFNVLCLYGNIARIKFLKSRPGCAMIQMGSKESADRVSEHLNGATVFGQVIEFHHSKQTEVQEHAGLGTLSDGSPVMKNYMTDSNNRFRNPIVAAKSRILAPTRTLHFFNAPLNFSPEDMCRVFADCGVKRPPRIVVFTAKPGQKTSLGLAEWDTVPDALDALSLSNHRPIHIVGFAHPFHLKLAFSPKPISDDRAGACMIKYPAPPMHHKDAVISRKPSYNTVAAPDVSGYGFQPHTIVTVASPSLQSTHLHAASDSDKPAEIGTAMTPQTQSHDSRDDGDPASNDVPTASKTFSVDELEAAEAAYLASLTAAAANEGLEESSKSEHEEKVDGEQRDPVAPSLEQADVEARQPSPTLESDSEDPSPRPVRRQPTTPPSEPEDDE</sequence>
<dbReference type="SUPFAM" id="SSF54928">
    <property type="entry name" value="RNA-binding domain, RBD"/>
    <property type="match status" value="2"/>
</dbReference>
<dbReference type="STRING" id="70667.A0A183TJJ8"/>
<dbReference type="InterPro" id="IPR021790">
    <property type="entry name" value="PTBP1-like_RRM2"/>
</dbReference>
<evidence type="ECO:0000313" key="7">
    <source>
        <dbReference type="Proteomes" id="UP000275846"/>
    </source>
</evidence>
<dbReference type="InterPro" id="IPR035979">
    <property type="entry name" value="RBD_domain_sf"/>
</dbReference>
<feature type="domain" description="RRM" evidence="5">
    <location>
        <begin position="150"/>
        <end position="235"/>
    </location>
</feature>
<evidence type="ECO:0000256" key="1">
    <source>
        <dbReference type="ARBA" id="ARBA00022737"/>
    </source>
</evidence>
<dbReference type="SMART" id="SM00360">
    <property type="entry name" value="RRM"/>
    <property type="match status" value="3"/>
</dbReference>